<proteinExistence type="predicted"/>
<reference evidence="1 2" key="1">
    <citation type="journal article" date="2021" name="BMC Genomics">
        <title>Datura genome reveals duplications of psychoactive alkaloid biosynthetic genes and high mutation rate following tissue culture.</title>
        <authorList>
            <person name="Rajewski A."/>
            <person name="Carter-House D."/>
            <person name="Stajich J."/>
            <person name="Litt A."/>
        </authorList>
    </citation>
    <scope>NUCLEOTIDE SEQUENCE [LARGE SCALE GENOMIC DNA]</scope>
    <source>
        <strain evidence="1">AR-01</strain>
    </source>
</reference>
<sequence>MGTTTIGYSLVKSDKTLMNVVAGGKFTDPVFRLSTTVHRQSVDHFLWFTRVPS</sequence>
<comment type="caution">
    <text evidence="1">The sequence shown here is derived from an EMBL/GenBank/DDBJ whole genome shotgun (WGS) entry which is preliminary data.</text>
</comment>
<keyword evidence="2" id="KW-1185">Reference proteome</keyword>
<gene>
    <name evidence="1" type="ORF">HAX54_028390</name>
</gene>
<evidence type="ECO:0000313" key="1">
    <source>
        <dbReference type="EMBL" id="MCD9641908.1"/>
    </source>
</evidence>
<protein>
    <submittedName>
        <fullName evidence="1">Uncharacterized protein</fullName>
    </submittedName>
</protein>
<dbReference type="EMBL" id="JACEIK010003488">
    <property type="protein sequence ID" value="MCD9641908.1"/>
    <property type="molecule type" value="Genomic_DNA"/>
</dbReference>
<dbReference type="Proteomes" id="UP000823775">
    <property type="component" value="Unassembled WGS sequence"/>
</dbReference>
<organism evidence="1 2">
    <name type="scientific">Datura stramonium</name>
    <name type="common">Jimsonweed</name>
    <name type="synonym">Common thornapple</name>
    <dbReference type="NCBI Taxonomy" id="4076"/>
    <lineage>
        <taxon>Eukaryota</taxon>
        <taxon>Viridiplantae</taxon>
        <taxon>Streptophyta</taxon>
        <taxon>Embryophyta</taxon>
        <taxon>Tracheophyta</taxon>
        <taxon>Spermatophyta</taxon>
        <taxon>Magnoliopsida</taxon>
        <taxon>eudicotyledons</taxon>
        <taxon>Gunneridae</taxon>
        <taxon>Pentapetalae</taxon>
        <taxon>asterids</taxon>
        <taxon>lamiids</taxon>
        <taxon>Solanales</taxon>
        <taxon>Solanaceae</taxon>
        <taxon>Solanoideae</taxon>
        <taxon>Datureae</taxon>
        <taxon>Datura</taxon>
    </lineage>
</organism>
<accession>A0ABS8V432</accession>
<evidence type="ECO:0000313" key="2">
    <source>
        <dbReference type="Proteomes" id="UP000823775"/>
    </source>
</evidence>
<feature type="non-terminal residue" evidence="1">
    <location>
        <position position="53"/>
    </location>
</feature>
<name>A0ABS8V432_DATST</name>